<proteinExistence type="predicted"/>
<sequence>MIGNEGADQRRWSVGELARASGLTVRALHHYDEIGLVVPSERTHAGHRRYTEVDVRRLYRVRALRSLGLPLEEIGEVLGGAEDWEAVRDLLANQLTQLDAEASRVENLRAQVRGLLARLDSSVMPDSTEFLNLLETMMTIESYYTPEQQEYLAKRRDELGEEGLKQGQQAWVEVIAGFTEHQRAGTPVEDPEVRALAQRWADLVAAMHGGNEGVRESMNKLYRERRAELNPSLSDELNDYVRAAMQAGGISS</sequence>
<evidence type="ECO:0000259" key="3">
    <source>
        <dbReference type="PROSITE" id="PS50937"/>
    </source>
</evidence>
<dbReference type="CDD" id="cd01106">
    <property type="entry name" value="HTH_TipAL-Mta"/>
    <property type="match status" value="1"/>
</dbReference>
<dbReference type="Pfam" id="PF07739">
    <property type="entry name" value="TipAS"/>
    <property type="match status" value="1"/>
</dbReference>
<dbReference type="InterPro" id="IPR012925">
    <property type="entry name" value="TipAS_dom"/>
</dbReference>
<keyword evidence="1" id="KW-0238">DNA-binding</keyword>
<dbReference type="InterPro" id="IPR047057">
    <property type="entry name" value="MerR_fam"/>
</dbReference>
<name>A0A5B2WYA3_9PSEU</name>
<dbReference type="Proteomes" id="UP000323454">
    <property type="component" value="Unassembled WGS sequence"/>
</dbReference>
<dbReference type="InterPro" id="IPR000551">
    <property type="entry name" value="MerR-type_HTH_dom"/>
</dbReference>
<dbReference type="GO" id="GO:0003700">
    <property type="term" value="F:DNA-binding transcription factor activity"/>
    <property type="evidence" value="ECO:0007669"/>
    <property type="project" value="InterPro"/>
</dbReference>
<reference evidence="4 5" key="2">
    <citation type="submission" date="2019-09" db="EMBL/GenBank/DDBJ databases">
        <authorList>
            <person name="Jin C."/>
        </authorList>
    </citation>
    <scope>NUCLEOTIDE SEQUENCE [LARGE SCALE GENOMIC DNA]</scope>
    <source>
        <strain evidence="4 5">AN110305</strain>
    </source>
</reference>
<evidence type="ECO:0000313" key="5">
    <source>
        <dbReference type="Proteomes" id="UP000323454"/>
    </source>
</evidence>
<feature type="domain" description="HTH merR-type" evidence="3">
    <location>
        <begin position="11"/>
        <end position="80"/>
    </location>
</feature>
<protein>
    <submittedName>
        <fullName evidence="4">MerR family transcriptional regulator</fullName>
    </submittedName>
</protein>
<dbReference type="Pfam" id="PF13411">
    <property type="entry name" value="MerR_1"/>
    <property type="match status" value="1"/>
</dbReference>
<dbReference type="SMART" id="SM00422">
    <property type="entry name" value="HTH_MERR"/>
    <property type="match status" value="1"/>
</dbReference>
<gene>
    <name evidence="4" type="ORF">F0L68_25955</name>
</gene>
<evidence type="ECO:0000313" key="4">
    <source>
        <dbReference type="EMBL" id="KAA2256943.1"/>
    </source>
</evidence>
<dbReference type="PANTHER" id="PTHR30204:SF90">
    <property type="entry name" value="HTH-TYPE TRANSCRIPTIONAL ACTIVATOR MTA"/>
    <property type="match status" value="1"/>
</dbReference>
<evidence type="ECO:0000256" key="2">
    <source>
        <dbReference type="SAM" id="Coils"/>
    </source>
</evidence>
<dbReference type="Gene3D" id="1.10.1660.10">
    <property type="match status" value="1"/>
</dbReference>
<keyword evidence="5" id="KW-1185">Reference proteome</keyword>
<dbReference type="EMBL" id="VUOB01000048">
    <property type="protein sequence ID" value="KAA2256943.1"/>
    <property type="molecule type" value="Genomic_DNA"/>
</dbReference>
<dbReference type="PROSITE" id="PS50937">
    <property type="entry name" value="HTH_MERR_2"/>
    <property type="match status" value="1"/>
</dbReference>
<feature type="coiled-coil region" evidence="2">
    <location>
        <begin position="81"/>
        <end position="118"/>
    </location>
</feature>
<dbReference type="RefSeq" id="WP_149852420.1">
    <property type="nucleotide sequence ID" value="NZ_VUOB01000048.1"/>
</dbReference>
<dbReference type="PROSITE" id="PS00552">
    <property type="entry name" value="HTH_MERR_1"/>
    <property type="match status" value="1"/>
</dbReference>
<dbReference type="PANTHER" id="PTHR30204">
    <property type="entry name" value="REDOX-CYCLING DRUG-SENSING TRANSCRIPTIONAL ACTIVATOR SOXR"/>
    <property type="match status" value="1"/>
</dbReference>
<dbReference type="AlphaFoldDB" id="A0A5B2WYA3"/>
<keyword evidence="2" id="KW-0175">Coiled coil</keyword>
<dbReference type="SUPFAM" id="SSF46955">
    <property type="entry name" value="Putative DNA-binding domain"/>
    <property type="match status" value="1"/>
</dbReference>
<comment type="caution">
    <text evidence="4">The sequence shown here is derived from an EMBL/GenBank/DDBJ whole genome shotgun (WGS) entry which is preliminary data.</text>
</comment>
<dbReference type="GO" id="GO:0003677">
    <property type="term" value="F:DNA binding"/>
    <property type="evidence" value="ECO:0007669"/>
    <property type="project" value="UniProtKB-KW"/>
</dbReference>
<dbReference type="OrthoDB" id="9809391at2"/>
<dbReference type="PRINTS" id="PR00040">
    <property type="entry name" value="HTHMERR"/>
</dbReference>
<evidence type="ECO:0000256" key="1">
    <source>
        <dbReference type="ARBA" id="ARBA00023125"/>
    </source>
</evidence>
<reference evidence="4 5" key="1">
    <citation type="submission" date="2019-09" db="EMBL/GenBank/DDBJ databases">
        <title>Goodfellowia gen. nov., a new genus of the Pseudonocardineae related to Actinoalloteichus, containing Goodfellowia coeruleoviolacea gen. nov., comb. nov. gen. nov., comb. nov.</title>
        <authorList>
            <person name="Labeda D."/>
        </authorList>
    </citation>
    <scope>NUCLEOTIDE SEQUENCE [LARGE SCALE GENOMIC DNA]</scope>
    <source>
        <strain evidence="4 5">AN110305</strain>
    </source>
</reference>
<accession>A0A5B2WYA3</accession>
<organism evidence="4 5">
    <name type="scientific">Solihabitans fulvus</name>
    <dbReference type="NCBI Taxonomy" id="1892852"/>
    <lineage>
        <taxon>Bacteria</taxon>
        <taxon>Bacillati</taxon>
        <taxon>Actinomycetota</taxon>
        <taxon>Actinomycetes</taxon>
        <taxon>Pseudonocardiales</taxon>
        <taxon>Pseudonocardiaceae</taxon>
        <taxon>Solihabitans</taxon>
    </lineage>
</organism>
<dbReference type="InterPro" id="IPR009061">
    <property type="entry name" value="DNA-bd_dom_put_sf"/>
</dbReference>